<gene>
    <name evidence="1" type="ORF">SAMN04488122_3706</name>
</gene>
<protein>
    <submittedName>
        <fullName evidence="1">Uncharacterized protein</fullName>
    </submittedName>
</protein>
<reference evidence="2" key="1">
    <citation type="submission" date="2016-10" db="EMBL/GenBank/DDBJ databases">
        <authorList>
            <person name="Varghese N."/>
            <person name="Submissions S."/>
        </authorList>
    </citation>
    <scope>NUCLEOTIDE SEQUENCE [LARGE SCALE GENOMIC DNA]</scope>
    <source>
        <strain evidence="2">DSM 3695</strain>
    </source>
</reference>
<evidence type="ECO:0000313" key="2">
    <source>
        <dbReference type="Proteomes" id="UP000199310"/>
    </source>
</evidence>
<organism evidence="1 2">
    <name type="scientific">Chitinophaga arvensicola</name>
    <dbReference type="NCBI Taxonomy" id="29529"/>
    <lineage>
        <taxon>Bacteria</taxon>
        <taxon>Pseudomonadati</taxon>
        <taxon>Bacteroidota</taxon>
        <taxon>Chitinophagia</taxon>
        <taxon>Chitinophagales</taxon>
        <taxon>Chitinophagaceae</taxon>
        <taxon>Chitinophaga</taxon>
    </lineage>
</organism>
<sequence length="34" mass="3790">MEDSVVPGGKYDRNIISLPAPLIIFFNNQIHTCS</sequence>
<keyword evidence="2" id="KW-1185">Reference proteome</keyword>
<dbReference type="STRING" id="29529.SAMN04488122_3706"/>
<evidence type="ECO:0000313" key="1">
    <source>
        <dbReference type="EMBL" id="SEW50179.1"/>
    </source>
</evidence>
<proteinExistence type="predicted"/>
<accession>A0A1I0S5B8</accession>
<name>A0A1I0S5B8_9BACT</name>
<dbReference type="AlphaFoldDB" id="A0A1I0S5B8"/>
<dbReference type="Proteomes" id="UP000199310">
    <property type="component" value="Unassembled WGS sequence"/>
</dbReference>
<dbReference type="EMBL" id="FOJG01000002">
    <property type="protein sequence ID" value="SEW50179.1"/>
    <property type="molecule type" value="Genomic_DNA"/>
</dbReference>